<sequence length="168" mass="19772">MQQHTKFCKTVIKLVFLLLITLLSCKKRNNQLNDYQNKGVDGVGVIKDKETNRYKNCFSKDDVQLLNKHFRELKIAIRSNIDYDFSTAPIKYTSLQENNISYIFNDRFCENELIVLRKDCTKTILLEVLCVEEIIKDKDEEHVREEYYSYTLEKNNNVIFITKIDGAG</sequence>
<organism evidence="1 2">
    <name type="scientific">Pseudotamlana haliotis</name>
    <dbReference type="NCBI Taxonomy" id="2614804"/>
    <lineage>
        <taxon>Bacteria</taxon>
        <taxon>Pseudomonadati</taxon>
        <taxon>Bacteroidota</taxon>
        <taxon>Flavobacteriia</taxon>
        <taxon>Flavobacteriales</taxon>
        <taxon>Flavobacteriaceae</taxon>
        <taxon>Pseudotamlana</taxon>
    </lineage>
</organism>
<proteinExistence type="predicted"/>
<reference evidence="1 2" key="1">
    <citation type="submission" date="2019-09" db="EMBL/GenBank/DDBJ databases">
        <authorList>
            <person name="Cao W.R."/>
        </authorList>
    </citation>
    <scope>NUCLEOTIDE SEQUENCE [LARGE SCALE GENOMIC DNA]</scope>
    <source>
        <strain evidence="1 2">B1N29</strain>
    </source>
</reference>
<accession>A0A6N6MDM1</accession>
<dbReference type="RefSeq" id="WP_150939954.1">
    <property type="nucleotide sequence ID" value="NZ_WAAT01000050.1"/>
</dbReference>
<dbReference type="PROSITE" id="PS51257">
    <property type="entry name" value="PROKAR_LIPOPROTEIN"/>
    <property type="match status" value="1"/>
</dbReference>
<evidence type="ECO:0000313" key="1">
    <source>
        <dbReference type="EMBL" id="KAB1067046.1"/>
    </source>
</evidence>
<gene>
    <name evidence="1" type="ORF">F6U93_11530</name>
</gene>
<dbReference type="AlphaFoldDB" id="A0A6N6MDM1"/>
<keyword evidence="2" id="KW-1185">Reference proteome</keyword>
<protein>
    <recommendedName>
        <fullName evidence="3">Lipoprotein</fullName>
    </recommendedName>
</protein>
<dbReference type="EMBL" id="WAAT01000050">
    <property type="protein sequence ID" value="KAB1067046.1"/>
    <property type="molecule type" value="Genomic_DNA"/>
</dbReference>
<comment type="caution">
    <text evidence="1">The sequence shown here is derived from an EMBL/GenBank/DDBJ whole genome shotgun (WGS) entry which is preliminary data.</text>
</comment>
<evidence type="ECO:0008006" key="3">
    <source>
        <dbReference type="Google" id="ProtNLM"/>
    </source>
</evidence>
<name>A0A6N6MDM1_9FLAO</name>
<evidence type="ECO:0000313" key="2">
    <source>
        <dbReference type="Proteomes" id="UP000441333"/>
    </source>
</evidence>
<dbReference type="Proteomes" id="UP000441333">
    <property type="component" value="Unassembled WGS sequence"/>
</dbReference>